<dbReference type="PRINTS" id="PR00455">
    <property type="entry name" value="HTHTETR"/>
</dbReference>
<dbReference type="AlphaFoldDB" id="Q2FLY0"/>
<dbReference type="InterPro" id="IPR036271">
    <property type="entry name" value="Tet_transcr_reg_TetR-rel_C_sf"/>
</dbReference>
<reference evidence="5" key="1">
    <citation type="journal article" date="2016" name="Stand. Genomic Sci.">
        <title>Complete genome sequence of Methanospirillum hungatei type strain JF1.</title>
        <authorList>
            <person name="Gunsalus R.P."/>
            <person name="Cook L.E."/>
            <person name="Crable B."/>
            <person name="Rohlin L."/>
            <person name="McDonald E."/>
            <person name="Mouttaki H."/>
            <person name="Sieber J.R."/>
            <person name="Poweleit N."/>
            <person name="Zhou H."/>
            <person name="Lapidus A.L."/>
            <person name="Daligault H.E."/>
            <person name="Land M."/>
            <person name="Gilna P."/>
            <person name="Ivanova N."/>
            <person name="Kyrpides N."/>
            <person name="Culley D.E."/>
            <person name="McInerney M.J."/>
        </authorList>
    </citation>
    <scope>NUCLEOTIDE SEQUENCE [LARGE SCALE GENOMIC DNA]</scope>
    <source>
        <strain evidence="5">ATCC 27890 / DSM 864 / NBRC 100397 / JF-1</strain>
    </source>
</reference>
<sequence>MAQYDSSDQKNVSGSDKRERILKAALHLFTTQGFHATPTSQISKEAQISTGTLFHYFPDKNTIIDELYLTIKKEMGDVVRGTDDASLPVKTLLERGFIRYIHWAIENPEKARFLMQFHHSPNISERVQSQAFDEFKWMHDIYTRAIGEGLLTDHPVHYHLVMTQQILNGIVELLSIKDDEVHTDEIISAGITKIWK</sequence>
<dbReference type="eggNOG" id="arCOG02647">
    <property type="taxonomic scope" value="Archaea"/>
</dbReference>
<dbReference type="PANTHER" id="PTHR30055:SF222">
    <property type="entry name" value="REGULATORY PROTEIN"/>
    <property type="match status" value="1"/>
</dbReference>
<dbReference type="Pfam" id="PF00440">
    <property type="entry name" value="TetR_N"/>
    <property type="match status" value="1"/>
</dbReference>
<dbReference type="SUPFAM" id="SSF46689">
    <property type="entry name" value="Homeodomain-like"/>
    <property type="match status" value="1"/>
</dbReference>
<dbReference type="PROSITE" id="PS50977">
    <property type="entry name" value="HTH_TETR_2"/>
    <property type="match status" value="1"/>
</dbReference>
<feature type="domain" description="HTH tetR-type" evidence="3">
    <location>
        <begin position="15"/>
        <end position="75"/>
    </location>
</feature>
<dbReference type="Proteomes" id="UP000001941">
    <property type="component" value="Chromosome"/>
</dbReference>
<dbReference type="InterPro" id="IPR050109">
    <property type="entry name" value="HTH-type_TetR-like_transc_reg"/>
</dbReference>
<dbReference type="InterPro" id="IPR001647">
    <property type="entry name" value="HTH_TetR"/>
</dbReference>
<name>Q2FLY0_METHJ</name>
<protein>
    <submittedName>
        <fullName evidence="4">Transcriptional regulator, TetR family</fullName>
    </submittedName>
</protein>
<keyword evidence="1 2" id="KW-0238">DNA-binding</keyword>
<dbReference type="KEGG" id="mhu:Mhun_1236"/>
<dbReference type="Gene3D" id="1.10.357.10">
    <property type="entry name" value="Tetracycline Repressor, domain 2"/>
    <property type="match status" value="1"/>
</dbReference>
<dbReference type="RefSeq" id="WP_011448259.1">
    <property type="nucleotide sequence ID" value="NC_007796.1"/>
</dbReference>
<organism evidence="4 5">
    <name type="scientific">Methanospirillum hungatei JF-1 (strain ATCC 27890 / DSM 864 / NBRC 100397 / JF-1)</name>
    <dbReference type="NCBI Taxonomy" id="323259"/>
    <lineage>
        <taxon>Archaea</taxon>
        <taxon>Methanobacteriati</taxon>
        <taxon>Methanobacteriota</taxon>
        <taxon>Stenosarchaea group</taxon>
        <taxon>Methanomicrobia</taxon>
        <taxon>Methanomicrobiales</taxon>
        <taxon>Methanospirillaceae</taxon>
        <taxon>Methanospirillum</taxon>
    </lineage>
</organism>
<dbReference type="PANTHER" id="PTHR30055">
    <property type="entry name" value="HTH-TYPE TRANSCRIPTIONAL REGULATOR RUTR"/>
    <property type="match status" value="1"/>
</dbReference>
<proteinExistence type="predicted"/>
<keyword evidence="5" id="KW-1185">Reference proteome</keyword>
<dbReference type="GeneID" id="25393484"/>
<dbReference type="HOGENOM" id="CLU_069356_12_9_2"/>
<dbReference type="EMBL" id="CP000254">
    <property type="protein sequence ID" value="ABD40982.1"/>
    <property type="molecule type" value="Genomic_DNA"/>
</dbReference>
<dbReference type="STRING" id="323259.Mhun_1236"/>
<accession>Q2FLY0</accession>
<evidence type="ECO:0000259" key="3">
    <source>
        <dbReference type="PROSITE" id="PS50977"/>
    </source>
</evidence>
<dbReference type="GO" id="GO:0003677">
    <property type="term" value="F:DNA binding"/>
    <property type="evidence" value="ECO:0007669"/>
    <property type="project" value="UniProtKB-UniRule"/>
</dbReference>
<dbReference type="InterPro" id="IPR009057">
    <property type="entry name" value="Homeodomain-like_sf"/>
</dbReference>
<gene>
    <name evidence="4" type="ordered locus">Mhun_1236</name>
</gene>
<dbReference type="OrthoDB" id="135877at2157"/>
<feature type="DNA-binding region" description="H-T-H motif" evidence="2">
    <location>
        <begin position="38"/>
        <end position="57"/>
    </location>
</feature>
<dbReference type="EnsemblBacteria" id="ABD40982">
    <property type="protein sequence ID" value="ABD40982"/>
    <property type="gene ID" value="Mhun_1236"/>
</dbReference>
<dbReference type="InParanoid" id="Q2FLY0"/>
<evidence type="ECO:0000256" key="2">
    <source>
        <dbReference type="PROSITE-ProRule" id="PRU00335"/>
    </source>
</evidence>
<dbReference type="SUPFAM" id="SSF48498">
    <property type="entry name" value="Tetracyclin repressor-like, C-terminal domain"/>
    <property type="match status" value="1"/>
</dbReference>
<evidence type="ECO:0000313" key="5">
    <source>
        <dbReference type="Proteomes" id="UP000001941"/>
    </source>
</evidence>
<evidence type="ECO:0000256" key="1">
    <source>
        <dbReference type="ARBA" id="ARBA00023125"/>
    </source>
</evidence>
<evidence type="ECO:0000313" key="4">
    <source>
        <dbReference type="EMBL" id="ABD40982.1"/>
    </source>
</evidence>